<evidence type="ECO:0000259" key="11">
    <source>
        <dbReference type="PROSITE" id="PS51755"/>
    </source>
</evidence>
<evidence type="ECO:0000256" key="4">
    <source>
        <dbReference type="ARBA" id="ARBA00023015"/>
    </source>
</evidence>
<organism evidence="12 13">
    <name type="scientific">Lacrimispora defluvii</name>
    <dbReference type="NCBI Taxonomy" id="2719233"/>
    <lineage>
        <taxon>Bacteria</taxon>
        <taxon>Bacillati</taxon>
        <taxon>Bacillota</taxon>
        <taxon>Clostridia</taxon>
        <taxon>Lachnospirales</taxon>
        <taxon>Lachnospiraceae</taxon>
        <taxon>Lacrimispora</taxon>
    </lineage>
</organism>
<keyword evidence="3" id="KW-0902">Two-component regulatory system</keyword>
<dbReference type="PANTHER" id="PTHR48111:SF1">
    <property type="entry name" value="TWO-COMPONENT RESPONSE REGULATOR ORR33"/>
    <property type="match status" value="1"/>
</dbReference>
<keyword evidence="5 9" id="KW-0238">DNA-binding</keyword>
<sequence>MEDNEQIMQGNERMLKRRGYEVACALTLADARKAVKARMPDLFVLDIMLPDGNGLDFMAELRKYSQTPILLLTGLTTPEDVVRGLTAGGDDYLPKPYDFGVLLARVEALLRRAQQVPERIQKGRLILDVTADVATLDGTDLMLSQKEFSLLLIFVQNEKRFIGAEYLYEKVWKQAMTGNSNTLKTTINRLREKIKGSDYRIAWSRGEGYCFERE</sequence>
<dbReference type="Pfam" id="PF00486">
    <property type="entry name" value="Trans_reg_C"/>
    <property type="match status" value="1"/>
</dbReference>
<feature type="domain" description="Response regulatory" evidence="10">
    <location>
        <begin position="1"/>
        <end position="110"/>
    </location>
</feature>
<dbReference type="InterPro" id="IPR001867">
    <property type="entry name" value="OmpR/PhoB-type_DNA-bd"/>
</dbReference>
<evidence type="ECO:0000256" key="2">
    <source>
        <dbReference type="ARBA" id="ARBA00022553"/>
    </source>
</evidence>
<evidence type="ECO:0000256" key="9">
    <source>
        <dbReference type="PROSITE-ProRule" id="PRU01091"/>
    </source>
</evidence>
<evidence type="ECO:0000256" key="1">
    <source>
        <dbReference type="ARBA" id="ARBA00018672"/>
    </source>
</evidence>
<dbReference type="SUPFAM" id="SSF52172">
    <property type="entry name" value="CheY-like"/>
    <property type="match status" value="1"/>
</dbReference>
<dbReference type="InterPro" id="IPR001789">
    <property type="entry name" value="Sig_transdc_resp-reg_receiver"/>
</dbReference>
<feature type="domain" description="OmpR/PhoB-type" evidence="11">
    <location>
        <begin position="117"/>
        <end position="213"/>
    </location>
</feature>
<dbReference type="Gene3D" id="6.10.250.690">
    <property type="match status" value="1"/>
</dbReference>
<dbReference type="EMBL" id="JAAOXG010000036">
    <property type="protein sequence ID" value="NNJ31378.1"/>
    <property type="molecule type" value="Genomic_DNA"/>
</dbReference>
<dbReference type="SMART" id="SM00448">
    <property type="entry name" value="REC"/>
    <property type="match status" value="1"/>
</dbReference>
<evidence type="ECO:0000256" key="7">
    <source>
        <dbReference type="ARBA" id="ARBA00024867"/>
    </source>
</evidence>
<keyword evidence="13" id="KW-1185">Reference proteome</keyword>
<name>A0ABX1VSG2_9FIRM</name>
<dbReference type="InterPro" id="IPR011006">
    <property type="entry name" value="CheY-like_superfamily"/>
</dbReference>
<dbReference type="RefSeq" id="WP_324293249.1">
    <property type="nucleotide sequence ID" value="NZ_JAAOXG010000036.1"/>
</dbReference>
<comment type="function">
    <text evidence="7">May play the central regulatory role in sporulation. It may be an element of the effector pathway responsible for the activation of sporulation genes in response to nutritional stress. Spo0A may act in concert with spo0H (a sigma factor) to control the expression of some genes that are critical to the sporulation process.</text>
</comment>
<dbReference type="Gene3D" id="1.10.10.10">
    <property type="entry name" value="Winged helix-like DNA-binding domain superfamily/Winged helix DNA-binding domain"/>
    <property type="match status" value="1"/>
</dbReference>
<proteinExistence type="predicted"/>
<reference evidence="12 13" key="1">
    <citation type="submission" date="2020-03" db="EMBL/GenBank/DDBJ databases">
        <title>Genome Sequence of industrial isolate, B5A.</title>
        <authorList>
            <person name="Sharma S."/>
            <person name="Patil P.B."/>
            <person name="Korpole S."/>
        </authorList>
    </citation>
    <scope>NUCLEOTIDE SEQUENCE [LARGE SCALE GENOMIC DNA]</scope>
    <source>
        <strain evidence="12 13">PI-S10-B5A</strain>
    </source>
</reference>
<feature type="DNA-binding region" description="OmpR/PhoB-type" evidence="9">
    <location>
        <begin position="117"/>
        <end position="213"/>
    </location>
</feature>
<dbReference type="Pfam" id="PF00072">
    <property type="entry name" value="Response_reg"/>
    <property type="match status" value="1"/>
</dbReference>
<evidence type="ECO:0000256" key="3">
    <source>
        <dbReference type="ARBA" id="ARBA00023012"/>
    </source>
</evidence>
<evidence type="ECO:0000256" key="6">
    <source>
        <dbReference type="ARBA" id="ARBA00023163"/>
    </source>
</evidence>
<comment type="caution">
    <text evidence="12">The sequence shown here is derived from an EMBL/GenBank/DDBJ whole genome shotgun (WGS) entry which is preliminary data.</text>
</comment>
<keyword evidence="2 8" id="KW-0597">Phosphoprotein</keyword>
<evidence type="ECO:0000256" key="5">
    <source>
        <dbReference type="ARBA" id="ARBA00023125"/>
    </source>
</evidence>
<dbReference type="PROSITE" id="PS50110">
    <property type="entry name" value="RESPONSE_REGULATORY"/>
    <property type="match status" value="1"/>
</dbReference>
<keyword evidence="4" id="KW-0805">Transcription regulation</keyword>
<evidence type="ECO:0000256" key="8">
    <source>
        <dbReference type="PROSITE-ProRule" id="PRU00169"/>
    </source>
</evidence>
<dbReference type="PANTHER" id="PTHR48111">
    <property type="entry name" value="REGULATOR OF RPOS"/>
    <property type="match status" value="1"/>
</dbReference>
<dbReference type="PROSITE" id="PS51755">
    <property type="entry name" value="OMPR_PHOB"/>
    <property type="match status" value="1"/>
</dbReference>
<evidence type="ECO:0000313" key="12">
    <source>
        <dbReference type="EMBL" id="NNJ31378.1"/>
    </source>
</evidence>
<dbReference type="Proteomes" id="UP000539052">
    <property type="component" value="Unassembled WGS sequence"/>
</dbReference>
<accession>A0ABX1VSG2</accession>
<dbReference type="CDD" id="cd00383">
    <property type="entry name" value="trans_reg_C"/>
    <property type="match status" value="1"/>
</dbReference>
<gene>
    <name evidence="12" type="ORF">G9470_16510</name>
</gene>
<feature type="modified residue" description="4-aspartylphosphate" evidence="8">
    <location>
        <position position="46"/>
    </location>
</feature>
<evidence type="ECO:0000313" key="13">
    <source>
        <dbReference type="Proteomes" id="UP000539052"/>
    </source>
</evidence>
<keyword evidence="6" id="KW-0804">Transcription</keyword>
<evidence type="ECO:0000259" key="10">
    <source>
        <dbReference type="PROSITE" id="PS50110"/>
    </source>
</evidence>
<dbReference type="InterPro" id="IPR036388">
    <property type="entry name" value="WH-like_DNA-bd_sf"/>
</dbReference>
<dbReference type="InterPro" id="IPR039420">
    <property type="entry name" value="WalR-like"/>
</dbReference>
<dbReference type="SMART" id="SM00862">
    <property type="entry name" value="Trans_reg_C"/>
    <property type="match status" value="1"/>
</dbReference>
<protein>
    <recommendedName>
        <fullName evidence="1">Stage 0 sporulation protein A homolog</fullName>
    </recommendedName>
</protein>
<dbReference type="Gene3D" id="3.40.50.2300">
    <property type="match status" value="1"/>
</dbReference>